<accession>A0ACA9YFU7</accession>
<reference evidence="1" key="1">
    <citation type="submission" date="2022-06" db="EMBL/GenBank/DDBJ databases">
        <authorList>
            <person name="Legras J.-L."/>
            <person name="Devillers H."/>
            <person name="Grondin C."/>
        </authorList>
    </citation>
    <scope>NUCLEOTIDE SEQUENCE</scope>
    <source>
        <strain evidence="1">CLIB 1444</strain>
    </source>
</reference>
<protein>
    <submittedName>
        <fullName evidence="1">37S ribosomal protein S10, mitochondrial</fullName>
    </submittedName>
</protein>
<comment type="caution">
    <text evidence="1">The sequence shown here is derived from an EMBL/GenBank/DDBJ whole genome shotgun (WGS) entry which is preliminary data.</text>
</comment>
<gene>
    <name evidence="1" type="ORF">CLIB1444_24S00166</name>
</gene>
<evidence type="ECO:0000313" key="1">
    <source>
        <dbReference type="EMBL" id="CAH6723949.1"/>
    </source>
</evidence>
<dbReference type="EMBL" id="CALSDN010000024">
    <property type="protein sequence ID" value="CAH6723949.1"/>
    <property type="molecule type" value="Genomic_DNA"/>
</dbReference>
<evidence type="ECO:0000313" key="2">
    <source>
        <dbReference type="Proteomes" id="UP001152531"/>
    </source>
</evidence>
<sequence length="261" mass="29537">MFRSRFFSTGLRVLNQAGGVKPVKSKAKAKGSSGKVLNNGPSGSTNGSTTGKVSPSEYLSQIKQQEVEQQQFKSSLLQGDYPYEPKIISNEPINVELLKYKPIRLPKTHGHEVATIKFRGYEEDDIKLAGEFVSRAAFFLGIPVSSIIKEKTEKRLYTVIKSPFAQAKTKQNFHRVTYNYKVIGYDANAEVVDLWMSYVNKYAVEGVKYSAKIHTRESQSFVKELDDLKDFAVPESYKDSNDPIMERVEELLASDQFKKHF</sequence>
<proteinExistence type="predicted"/>
<keyword evidence="1" id="KW-0687">Ribonucleoprotein</keyword>
<name>A0ACA9YFU7_9ASCO</name>
<organism evidence="1 2">
    <name type="scientific">[Candida] jaroonii</name>
    <dbReference type="NCBI Taxonomy" id="467808"/>
    <lineage>
        <taxon>Eukaryota</taxon>
        <taxon>Fungi</taxon>
        <taxon>Dikarya</taxon>
        <taxon>Ascomycota</taxon>
        <taxon>Saccharomycotina</taxon>
        <taxon>Pichiomycetes</taxon>
        <taxon>Debaryomycetaceae</taxon>
        <taxon>Yamadazyma</taxon>
    </lineage>
</organism>
<keyword evidence="2" id="KW-1185">Reference proteome</keyword>
<dbReference type="Proteomes" id="UP001152531">
    <property type="component" value="Unassembled WGS sequence"/>
</dbReference>
<keyword evidence="1" id="KW-0689">Ribosomal protein</keyword>